<name>E8X0Q2_GRATM</name>
<sequence length="166" mass="17639">MPAGRKRLPSAVHEAHGNPGHRKHAPEMDFSAAGEIGKPPSWLDAGAKAEYKRIVAALSDLELLRSTDVGVVASYAIAYSRWMAAEKQVTREGTVIQVMGSQGQTKMVKHPALLVAASAQQQMLRAGSLLGLNPVDRAKISASPKQAANPFSAIFAMTEEDPAAIN</sequence>
<evidence type="ECO:0000256" key="1">
    <source>
        <dbReference type="SAM" id="MobiDB-lite"/>
    </source>
</evidence>
<dbReference type="InterPro" id="IPR006448">
    <property type="entry name" value="Phage_term_ssu_P27"/>
</dbReference>
<dbReference type="Proteomes" id="UP000000343">
    <property type="component" value="Chromosome"/>
</dbReference>
<evidence type="ECO:0000313" key="3">
    <source>
        <dbReference type="Proteomes" id="UP000000343"/>
    </source>
</evidence>
<dbReference type="RefSeq" id="WP_013580322.1">
    <property type="nucleotide sequence ID" value="NC_015064.1"/>
</dbReference>
<organism evidence="3">
    <name type="scientific">Granulicella tundricola (strain ATCC BAA-1859 / DSM 23138 / MP5ACTX9)</name>
    <dbReference type="NCBI Taxonomy" id="1198114"/>
    <lineage>
        <taxon>Bacteria</taxon>
        <taxon>Pseudomonadati</taxon>
        <taxon>Acidobacteriota</taxon>
        <taxon>Terriglobia</taxon>
        <taxon>Terriglobales</taxon>
        <taxon>Acidobacteriaceae</taxon>
        <taxon>Granulicella</taxon>
    </lineage>
</organism>
<dbReference type="PaxDb" id="1198114-AciX9_1957"/>
<accession>E8X0Q2</accession>
<feature type="region of interest" description="Disordered" evidence="1">
    <location>
        <begin position="1"/>
        <end position="26"/>
    </location>
</feature>
<dbReference type="OrthoDB" id="6010489at2"/>
<dbReference type="NCBIfam" id="TIGR01558">
    <property type="entry name" value="sm_term_P27"/>
    <property type="match status" value="1"/>
</dbReference>
<dbReference type="HOGENOM" id="CLU_107958_2_1_0"/>
<reference evidence="3" key="1">
    <citation type="submission" date="2011-01" db="EMBL/GenBank/DDBJ databases">
        <title>Complete sequence of chromosome of Acidobacterium sp. MP5ACTX9.</title>
        <authorList>
            <consortium name="US DOE Joint Genome Institute"/>
            <person name="Lucas S."/>
            <person name="Copeland A."/>
            <person name="Lapidus A."/>
            <person name="Cheng J.-F."/>
            <person name="Goodwin L."/>
            <person name="Pitluck S."/>
            <person name="Teshima H."/>
            <person name="Detter J.C."/>
            <person name="Han C."/>
            <person name="Tapia R."/>
            <person name="Land M."/>
            <person name="Hauser L."/>
            <person name="Kyrpides N."/>
            <person name="Ivanova N."/>
            <person name="Ovchinnikova G."/>
            <person name="Pagani I."/>
            <person name="Rawat S.R."/>
            <person name="Mannisto M."/>
            <person name="Haggblom M.M."/>
            <person name="Woyke T."/>
        </authorList>
    </citation>
    <scope>NUCLEOTIDE SEQUENCE [LARGE SCALE GENOMIC DNA]</scope>
    <source>
        <strain evidence="3">MP5ACTX9</strain>
    </source>
</reference>
<protein>
    <submittedName>
        <fullName evidence="2">Phage terminase, small subunit, P27 family</fullName>
    </submittedName>
</protein>
<dbReference type="KEGG" id="acm:AciX9_1957"/>
<dbReference type="STRING" id="1198114.AciX9_1957"/>
<dbReference type="Pfam" id="PF05119">
    <property type="entry name" value="Terminase_4"/>
    <property type="match status" value="1"/>
</dbReference>
<evidence type="ECO:0000313" key="2">
    <source>
        <dbReference type="EMBL" id="ADW69003.1"/>
    </source>
</evidence>
<dbReference type="eggNOG" id="COG3747">
    <property type="taxonomic scope" value="Bacteria"/>
</dbReference>
<proteinExistence type="predicted"/>
<dbReference type="EMBL" id="CP002480">
    <property type="protein sequence ID" value="ADW69003.1"/>
    <property type="molecule type" value="Genomic_DNA"/>
</dbReference>
<keyword evidence="3" id="KW-1185">Reference proteome</keyword>
<gene>
    <name evidence="2" type="ordered locus">AciX9_1957</name>
</gene>
<dbReference type="AlphaFoldDB" id="E8X0Q2"/>